<evidence type="ECO:0000256" key="4">
    <source>
        <dbReference type="PROSITE-ProRule" id="PRU00175"/>
    </source>
</evidence>
<comment type="PTM">
    <text evidence="5">Ubiquitinated; autoubiquitinated.</text>
</comment>
<dbReference type="InterPro" id="IPR018123">
    <property type="entry name" value="WWE-dom_subgr"/>
</dbReference>
<keyword evidence="3 5" id="KW-0862">Zinc</keyword>
<dbReference type="EC" id="2.3.2.27" evidence="5"/>
<sequence>MTSQRTILRMNEQIDRQCPICQCDMLLPVPIPACNHTFCYPCLKGVSMQNMDCPICRGPIDHDSIVRYKQPNIDLKMPCPLDSPQPIRTRPNNGDANQVVVKDEPIDEDVKPDINALRAGTSNNAAVAQNVAPPPAQNYWLYQGRSRGWWRFDPRTEKDIEEASSNNMPITEVVICGSRYIIDFSNSIQYPKDKGINMKRNIRRVTSAEFDSLHVKGIAGVSK</sequence>
<evidence type="ECO:0000256" key="2">
    <source>
        <dbReference type="ARBA" id="ARBA00022771"/>
    </source>
</evidence>
<dbReference type="InterPro" id="IPR004170">
    <property type="entry name" value="WWE_dom"/>
</dbReference>
<dbReference type="InterPro" id="IPR037197">
    <property type="entry name" value="WWE_dom_sf"/>
</dbReference>
<dbReference type="GO" id="GO:0051865">
    <property type="term" value="P:protein autoubiquitination"/>
    <property type="evidence" value="ECO:0007669"/>
    <property type="project" value="UniProtKB-UniRule"/>
</dbReference>
<organism evidence="8 9">
    <name type="scientific">Caenorhabditis angaria</name>
    <dbReference type="NCBI Taxonomy" id="860376"/>
    <lineage>
        <taxon>Eukaryota</taxon>
        <taxon>Metazoa</taxon>
        <taxon>Ecdysozoa</taxon>
        <taxon>Nematoda</taxon>
        <taxon>Chromadorea</taxon>
        <taxon>Rhabditida</taxon>
        <taxon>Rhabditina</taxon>
        <taxon>Rhabditomorpha</taxon>
        <taxon>Rhabditoidea</taxon>
        <taxon>Rhabditidae</taxon>
        <taxon>Peloderinae</taxon>
        <taxon>Caenorhabditis</taxon>
    </lineage>
</organism>
<dbReference type="GO" id="GO:0005829">
    <property type="term" value="C:cytosol"/>
    <property type="evidence" value="ECO:0007669"/>
    <property type="project" value="UniProtKB-SubCell"/>
</dbReference>
<keyword evidence="9" id="KW-1185">Reference proteome</keyword>
<dbReference type="GO" id="GO:0006511">
    <property type="term" value="P:ubiquitin-dependent protein catabolic process"/>
    <property type="evidence" value="ECO:0007669"/>
    <property type="project" value="UniProtKB-UniRule"/>
</dbReference>
<dbReference type="SMART" id="SM00184">
    <property type="entry name" value="RING"/>
    <property type="match status" value="1"/>
</dbReference>
<comment type="function">
    <text evidence="5">E3 ubiquitin-protein ligase that specifically binds poly-ADP-ribosylated proteins and mediates their ubiquitination and subsequent degradation.</text>
</comment>
<dbReference type="FunFam" id="3.30.720.50:FF:000010">
    <property type="entry name" value="Zinc finger protein"/>
    <property type="match status" value="1"/>
</dbReference>
<dbReference type="GO" id="GO:0005634">
    <property type="term" value="C:nucleus"/>
    <property type="evidence" value="ECO:0007669"/>
    <property type="project" value="TreeGrafter"/>
</dbReference>
<evidence type="ECO:0000256" key="5">
    <source>
        <dbReference type="RuleBase" id="RU367115"/>
    </source>
</evidence>
<dbReference type="Gene3D" id="3.30.720.50">
    <property type="match status" value="1"/>
</dbReference>
<protein>
    <recommendedName>
        <fullName evidence="5">E3 ubiquitin-protein ligase</fullName>
        <ecNumber evidence="5">2.3.2.27</ecNumber>
    </recommendedName>
</protein>
<dbReference type="OrthoDB" id="10065815at2759"/>
<evidence type="ECO:0000256" key="3">
    <source>
        <dbReference type="ARBA" id="ARBA00022833"/>
    </source>
</evidence>
<dbReference type="Proteomes" id="UP001152747">
    <property type="component" value="Unassembled WGS sequence"/>
</dbReference>
<comment type="catalytic activity">
    <reaction evidence="5">
        <text>S-ubiquitinyl-[E2 ubiquitin-conjugating enzyme]-L-cysteine + [acceptor protein]-L-lysine = [E2 ubiquitin-conjugating enzyme]-L-cysteine + N(6)-ubiquitinyl-[acceptor protein]-L-lysine.</text>
        <dbReference type="EC" id="2.3.2.27"/>
    </reaction>
</comment>
<evidence type="ECO:0000313" key="9">
    <source>
        <dbReference type="Proteomes" id="UP001152747"/>
    </source>
</evidence>
<accession>A0A9P1MWM9</accession>
<comment type="pathway">
    <text evidence="5">Protein modification; protein ubiquitination.</text>
</comment>
<keyword evidence="5" id="KW-0808">Transferase</keyword>
<dbReference type="Pfam" id="PF02825">
    <property type="entry name" value="WWE"/>
    <property type="match status" value="1"/>
</dbReference>
<dbReference type="GO" id="GO:0008270">
    <property type="term" value="F:zinc ion binding"/>
    <property type="evidence" value="ECO:0007669"/>
    <property type="project" value="UniProtKB-UniRule"/>
</dbReference>
<comment type="domain">
    <text evidence="5">The WWE domain mediates non-covalent poly(ADP-ribose)-binding.</text>
</comment>
<gene>
    <name evidence="8" type="ORF">CAMP_LOCUS1291</name>
</gene>
<keyword evidence="2 4" id="KW-0863">Zinc-finger</keyword>
<dbReference type="PANTHER" id="PTHR13417:SF2">
    <property type="entry name" value="E3 UBIQUITIN-PROTEIN LIGASE RNF146"/>
    <property type="match status" value="1"/>
</dbReference>
<proteinExistence type="predicted"/>
<dbReference type="GO" id="GO:0016055">
    <property type="term" value="P:Wnt signaling pathway"/>
    <property type="evidence" value="ECO:0007669"/>
    <property type="project" value="InterPro"/>
</dbReference>
<dbReference type="SMART" id="SM00678">
    <property type="entry name" value="WWE"/>
    <property type="match status" value="1"/>
</dbReference>
<comment type="caution">
    <text evidence="8">The sequence shown here is derived from an EMBL/GenBank/DDBJ whole genome shotgun (WGS) entry which is preliminary data.</text>
</comment>
<keyword evidence="5" id="KW-0963">Cytoplasm</keyword>
<comment type="subcellular location">
    <subcellularLocation>
        <location evidence="5">Cytoplasm</location>
        <location evidence="5">Cytosol</location>
    </subcellularLocation>
</comment>
<dbReference type="PANTHER" id="PTHR13417">
    <property type="entry name" value="E3 UBIQUITIN-PROTEIN LIGASE RNF146"/>
    <property type="match status" value="1"/>
</dbReference>
<evidence type="ECO:0000259" key="7">
    <source>
        <dbReference type="PROSITE" id="PS50918"/>
    </source>
</evidence>
<evidence type="ECO:0000256" key="1">
    <source>
        <dbReference type="ARBA" id="ARBA00022723"/>
    </source>
</evidence>
<evidence type="ECO:0000259" key="6">
    <source>
        <dbReference type="PROSITE" id="PS50089"/>
    </source>
</evidence>
<name>A0A9P1MWM9_9PELO</name>
<dbReference type="EMBL" id="CANHGI010000001">
    <property type="protein sequence ID" value="CAI5438654.1"/>
    <property type="molecule type" value="Genomic_DNA"/>
</dbReference>
<dbReference type="GO" id="GO:0072572">
    <property type="term" value="F:poly-ADP-D-ribose binding"/>
    <property type="evidence" value="ECO:0007669"/>
    <property type="project" value="UniProtKB-UniRule"/>
</dbReference>
<keyword evidence="5" id="KW-0833">Ubl conjugation pathway</keyword>
<dbReference type="AlphaFoldDB" id="A0A9P1MWM9"/>
<dbReference type="InterPro" id="IPR001841">
    <property type="entry name" value="Znf_RING"/>
</dbReference>
<reference evidence="8" key="1">
    <citation type="submission" date="2022-11" db="EMBL/GenBank/DDBJ databases">
        <authorList>
            <person name="Kikuchi T."/>
        </authorList>
    </citation>
    <scope>NUCLEOTIDE SEQUENCE</scope>
    <source>
        <strain evidence="8">PS1010</strain>
    </source>
</reference>
<dbReference type="Pfam" id="PF13639">
    <property type="entry name" value="zf-RING_2"/>
    <property type="match status" value="1"/>
</dbReference>
<dbReference type="PROSITE" id="PS50918">
    <property type="entry name" value="WWE"/>
    <property type="match status" value="1"/>
</dbReference>
<feature type="domain" description="RING-type" evidence="6">
    <location>
        <begin position="18"/>
        <end position="57"/>
    </location>
</feature>
<dbReference type="InterPro" id="IPR017907">
    <property type="entry name" value="Znf_RING_CS"/>
</dbReference>
<feature type="domain" description="WWE" evidence="7">
    <location>
        <begin position="126"/>
        <end position="204"/>
    </location>
</feature>
<dbReference type="PROSITE" id="PS50089">
    <property type="entry name" value="ZF_RING_2"/>
    <property type="match status" value="1"/>
</dbReference>
<dbReference type="SUPFAM" id="SSF57850">
    <property type="entry name" value="RING/U-box"/>
    <property type="match status" value="1"/>
</dbReference>
<dbReference type="GO" id="GO:0061630">
    <property type="term" value="F:ubiquitin protein ligase activity"/>
    <property type="evidence" value="ECO:0007669"/>
    <property type="project" value="UniProtKB-UniRule"/>
</dbReference>
<dbReference type="SUPFAM" id="SSF117839">
    <property type="entry name" value="WWE domain"/>
    <property type="match status" value="1"/>
</dbReference>
<evidence type="ECO:0000313" key="8">
    <source>
        <dbReference type="EMBL" id="CAI5438654.1"/>
    </source>
</evidence>
<dbReference type="PROSITE" id="PS00518">
    <property type="entry name" value="ZF_RING_1"/>
    <property type="match status" value="1"/>
</dbReference>
<dbReference type="InterPro" id="IPR013083">
    <property type="entry name" value="Znf_RING/FYVE/PHD"/>
</dbReference>
<dbReference type="InterPro" id="IPR033509">
    <property type="entry name" value="RNF146"/>
</dbReference>
<dbReference type="Gene3D" id="3.30.40.10">
    <property type="entry name" value="Zinc/RING finger domain, C3HC4 (zinc finger)"/>
    <property type="match status" value="1"/>
</dbReference>
<keyword evidence="1 5" id="KW-0479">Metal-binding</keyword>